<dbReference type="SUPFAM" id="SSF53850">
    <property type="entry name" value="Periplasmic binding protein-like II"/>
    <property type="match status" value="1"/>
</dbReference>
<organism evidence="3 4">
    <name type="scientific">Calidithermus terrae</name>
    <dbReference type="NCBI Taxonomy" id="1408545"/>
    <lineage>
        <taxon>Bacteria</taxon>
        <taxon>Thermotogati</taxon>
        <taxon>Deinococcota</taxon>
        <taxon>Deinococci</taxon>
        <taxon>Thermales</taxon>
        <taxon>Thermaceae</taxon>
        <taxon>Calidithermus</taxon>
    </lineage>
</organism>
<gene>
    <name evidence="3" type="ORF">Mterra_02966</name>
</gene>
<dbReference type="PIRSF" id="PIRSF017082">
    <property type="entry name" value="YflP"/>
    <property type="match status" value="1"/>
</dbReference>
<dbReference type="Gene3D" id="3.40.190.150">
    <property type="entry name" value="Bordetella uptake gene, domain 1"/>
    <property type="match status" value="1"/>
</dbReference>
<name>A0A399EAN6_9DEIN</name>
<sequence>MNKHWWMLAFSVFLGGSSLAAFTPKAPECIAPAGAGGGWDLTCRSVAQLMFDLKIVPQPFKVTNVTGAGGGVAYANVVTQRGDDANLLVAASPATTVRLAQGQFSQFTERDVRWLGAIAADYGVVAVKADAPYKTMADLVAAWKADPSKIAVGGGSAVGGQDHMKVLLLGRAAGIPPRAIKYVPFDGGGQAITSLLGGFIQVFAGDASELRGQVEGGTVRVLAVMAPRRLAAPYAGVPTAKELGYNVDWVVWRGFYVPKNMPEEAYNFWLNALRRVARSPEWAKFREQNSLGEFVSLGAEFQVFIDRQVSQFRNLSKELGIIK</sequence>
<dbReference type="PANTHER" id="PTHR42928">
    <property type="entry name" value="TRICARBOXYLATE-BINDING PROTEIN"/>
    <property type="match status" value="1"/>
</dbReference>
<keyword evidence="2" id="KW-0732">Signal</keyword>
<evidence type="ECO:0000256" key="2">
    <source>
        <dbReference type="SAM" id="SignalP"/>
    </source>
</evidence>
<feature type="chain" id="PRO_5017209771" evidence="2">
    <location>
        <begin position="21"/>
        <end position="323"/>
    </location>
</feature>
<reference evidence="3 4" key="1">
    <citation type="submission" date="2018-08" db="EMBL/GenBank/DDBJ databases">
        <title>Meiothermus terrae DSM 26712 genome sequencing project.</title>
        <authorList>
            <person name="Da Costa M.S."/>
            <person name="Albuquerque L."/>
            <person name="Raposo P."/>
            <person name="Froufe H.J.C."/>
            <person name="Barroso C.S."/>
            <person name="Egas C."/>
        </authorList>
    </citation>
    <scope>NUCLEOTIDE SEQUENCE [LARGE SCALE GENOMIC DNA]</scope>
    <source>
        <strain evidence="3 4">DSM 26712</strain>
    </source>
</reference>
<feature type="signal peptide" evidence="2">
    <location>
        <begin position="1"/>
        <end position="20"/>
    </location>
</feature>
<dbReference type="InterPro" id="IPR042100">
    <property type="entry name" value="Bug_dom1"/>
</dbReference>
<dbReference type="Proteomes" id="UP000265715">
    <property type="component" value="Unassembled WGS sequence"/>
</dbReference>
<keyword evidence="3" id="KW-0675">Receptor</keyword>
<dbReference type="PANTHER" id="PTHR42928:SF3">
    <property type="entry name" value="UPF0065 PROTEIN YFLP"/>
    <property type="match status" value="1"/>
</dbReference>
<accession>A0A399EAN6</accession>
<proteinExistence type="inferred from homology"/>
<dbReference type="CDD" id="cd07012">
    <property type="entry name" value="PBP2_Bug_TTT"/>
    <property type="match status" value="1"/>
</dbReference>
<keyword evidence="4" id="KW-1185">Reference proteome</keyword>
<dbReference type="Pfam" id="PF03401">
    <property type="entry name" value="TctC"/>
    <property type="match status" value="1"/>
</dbReference>
<protein>
    <submittedName>
        <fullName evidence="3">Tripartite tricarboxylate transporter family receptor</fullName>
    </submittedName>
</protein>
<dbReference type="RefSeq" id="WP_245971651.1">
    <property type="nucleotide sequence ID" value="NZ_QXDL01000150.1"/>
</dbReference>
<dbReference type="Gene3D" id="3.40.190.10">
    <property type="entry name" value="Periplasmic binding protein-like II"/>
    <property type="match status" value="1"/>
</dbReference>
<evidence type="ECO:0000313" key="4">
    <source>
        <dbReference type="Proteomes" id="UP000265715"/>
    </source>
</evidence>
<comment type="similarity">
    <text evidence="1">Belongs to the UPF0065 (bug) family.</text>
</comment>
<comment type="caution">
    <text evidence="3">The sequence shown here is derived from an EMBL/GenBank/DDBJ whole genome shotgun (WGS) entry which is preliminary data.</text>
</comment>
<dbReference type="InterPro" id="IPR005064">
    <property type="entry name" value="BUG"/>
</dbReference>
<dbReference type="AlphaFoldDB" id="A0A399EAN6"/>
<evidence type="ECO:0000313" key="3">
    <source>
        <dbReference type="EMBL" id="RIH81784.1"/>
    </source>
</evidence>
<dbReference type="EMBL" id="QXDL01000150">
    <property type="protein sequence ID" value="RIH81784.1"/>
    <property type="molecule type" value="Genomic_DNA"/>
</dbReference>
<evidence type="ECO:0000256" key="1">
    <source>
        <dbReference type="ARBA" id="ARBA00006987"/>
    </source>
</evidence>